<keyword evidence="2" id="KW-1185">Reference proteome</keyword>
<name>A0ABR6GIH6_9HYPH</name>
<sequence length="112" mass="12744">MSYEIVTASLDTKDKSGRLDVRFGPDMKTVVVSRRALLSVASPPRATEFRLLQYVDTFCQIAARRLGNMSGDTVLIRANDVRGWRYAWQSSPAPVPMREARPRLHDAMFPRF</sequence>
<dbReference type="EMBL" id="JACHXX010000014">
    <property type="protein sequence ID" value="MBB3166101.1"/>
    <property type="molecule type" value="Genomic_DNA"/>
</dbReference>
<comment type="caution">
    <text evidence="1">The sequence shown here is derived from an EMBL/GenBank/DDBJ whole genome shotgun (WGS) entry which is preliminary data.</text>
</comment>
<gene>
    <name evidence="1" type="ORF">FHS25_006617</name>
</gene>
<evidence type="ECO:0000313" key="2">
    <source>
        <dbReference type="Proteomes" id="UP000542811"/>
    </source>
</evidence>
<protein>
    <recommendedName>
        <fullName evidence="3">DUF1488 family protein</fullName>
    </recommendedName>
</protein>
<dbReference type="Proteomes" id="UP000542811">
    <property type="component" value="Unassembled WGS sequence"/>
</dbReference>
<accession>A0ABR6GIH6</accession>
<evidence type="ECO:0000313" key="1">
    <source>
        <dbReference type="EMBL" id="MBB3166101.1"/>
    </source>
</evidence>
<dbReference type="RefSeq" id="WP_077976368.1">
    <property type="nucleotide sequence ID" value="NZ_JACHXX010000014.1"/>
</dbReference>
<organism evidence="1 2">
    <name type="scientific">Rhizobium laguerreae</name>
    <dbReference type="NCBI Taxonomy" id="1076926"/>
    <lineage>
        <taxon>Bacteria</taxon>
        <taxon>Pseudomonadati</taxon>
        <taxon>Pseudomonadota</taxon>
        <taxon>Alphaproteobacteria</taxon>
        <taxon>Hyphomicrobiales</taxon>
        <taxon>Rhizobiaceae</taxon>
        <taxon>Rhizobium/Agrobacterium group</taxon>
        <taxon>Rhizobium</taxon>
    </lineage>
</organism>
<proteinExistence type="predicted"/>
<reference evidence="1 2" key="1">
    <citation type="submission" date="2020-08" db="EMBL/GenBank/DDBJ databases">
        <title>Genomic Encyclopedia of Type Strains, Phase III (KMG-III): the genomes of soil and plant-associated and newly described type strains.</title>
        <authorList>
            <person name="Whitman W."/>
        </authorList>
    </citation>
    <scope>NUCLEOTIDE SEQUENCE [LARGE SCALE GENOMIC DNA]</scope>
    <source>
        <strain evidence="1 2">CECT 8280</strain>
    </source>
</reference>
<evidence type="ECO:0008006" key="3">
    <source>
        <dbReference type="Google" id="ProtNLM"/>
    </source>
</evidence>